<comment type="similarity">
    <text evidence="1">Belongs to the universal stress protein A family.</text>
</comment>
<dbReference type="InterPro" id="IPR006015">
    <property type="entry name" value="Universal_stress_UspA"/>
</dbReference>
<dbReference type="EMBL" id="VHIQ01000004">
    <property type="protein sequence ID" value="TPV33400.1"/>
    <property type="molecule type" value="Genomic_DNA"/>
</dbReference>
<name>A0A506PME0_9FLAO</name>
<dbReference type="Gene3D" id="3.40.50.12370">
    <property type="match status" value="1"/>
</dbReference>
<evidence type="ECO:0000313" key="3">
    <source>
        <dbReference type="EMBL" id="TPV33400.1"/>
    </source>
</evidence>
<feature type="domain" description="UspA" evidence="2">
    <location>
        <begin position="4"/>
        <end position="145"/>
    </location>
</feature>
<protein>
    <recommendedName>
        <fullName evidence="2">UspA domain-containing protein</fullName>
    </recommendedName>
</protein>
<dbReference type="Proteomes" id="UP000317332">
    <property type="component" value="Unassembled WGS sequence"/>
</dbReference>
<dbReference type="SUPFAM" id="SSF52402">
    <property type="entry name" value="Adenine nucleotide alpha hydrolases-like"/>
    <property type="match status" value="2"/>
</dbReference>
<dbReference type="InterPro" id="IPR006016">
    <property type="entry name" value="UspA"/>
</dbReference>
<organism evidence="3 4">
    <name type="scientific">Paucihalobacter ruber</name>
    <dbReference type="NCBI Taxonomy" id="2567861"/>
    <lineage>
        <taxon>Bacteria</taxon>
        <taxon>Pseudomonadati</taxon>
        <taxon>Bacteroidota</taxon>
        <taxon>Flavobacteriia</taxon>
        <taxon>Flavobacteriales</taxon>
        <taxon>Flavobacteriaceae</taxon>
        <taxon>Paucihalobacter</taxon>
    </lineage>
</organism>
<evidence type="ECO:0000313" key="4">
    <source>
        <dbReference type="Proteomes" id="UP000317332"/>
    </source>
</evidence>
<proteinExistence type="inferred from homology"/>
<dbReference type="PANTHER" id="PTHR46268">
    <property type="entry name" value="STRESS RESPONSE PROTEIN NHAX"/>
    <property type="match status" value="1"/>
</dbReference>
<gene>
    <name evidence="3" type="ORF">FJ651_09950</name>
</gene>
<dbReference type="RefSeq" id="WP_140990362.1">
    <property type="nucleotide sequence ID" value="NZ_VHIQ01000004.1"/>
</dbReference>
<dbReference type="Pfam" id="PF00582">
    <property type="entry name" value="Usp"/>
    <property type="match status" value="2"/>
</dbReference>
<feature type="domain" description="UspA" evidence="2">
    <location>
        <begin position="176"/>
        <end position="277"/>
    </location>
</feature>
<accession>A0A506PME0</accession>
<keyword evidence="4" id="KW-1185">Reference proteome</keyword>
<dbReference type="AlphaFoldDB" id="A0A506PME0"/>
<dbReference type="PRINTS" id="PR01438">
    <property type="entry name" value="UNVRSLSTRESS"/>
</dbReference>
<evidence type="ECO:0000256" key="1">
    <source>
        <dbReference type="ARBA" id="ARBA00008791"/>
    </source>
</evidence>
<dbReference type="OrthoDB" id="9788959at2"/>
<dbReference type="PANTHER" id="PTHR46268:SF6">
    <property type="entry name" value="UNIVERSAL STRESS PROTEIN UP12"/>
    <property type="match status" value="1"/>
</dbReference>
<sequence>MAAIKKILLLTDFSQLSDYATQHALQIAKKTGAAVTFLHVINTPVDWVKLPLEHEQYYPETKAQIGNAKAKLSAMGIEFSKNGLQTTESLLYNIGVENIPSFINHRDFDLVIMGSHGSSGFKEVALGSNAQKVVRQTKVPTLIVKAAPKPDGFKRMVIASNFETKQQSFHQALFDMSEQLQTELDLLYVNTPYKFKESEDINAMLNNFCEHSAQRSCSIHHVDALNEERGVAYFMKQSNADVLAIATTGKSSLAQLFSPSVTEAVINHLDIPTLVFHL</sequence>
<dbReference type="CDD" id="cd00293">
    <property type="entry name" value="USP-like"/>
    <property type="match status" value="1"/>
</dbReference>
<reference evidence="3 4" key="1">
    <citation type="submission" date="2019-06" db="EMBL/GenBank/DDBJ databases">
        <title>Flavobacteriaceae Paucihalobacterium erythroidium CWB-1, complete genome.</title>
        <authorList>
            <person name="Wu S."/>
        </authorList>
    </citation>
    <scope>NUCLEOTIDE SEQUENCE [LARGE SCALE GENOMIC DNA]</scope>
    <source>
        <strain evidence="3 4">CWB-1</strain>
    </source>
</reference>
<comment type="caution">
    <text evidence="3">The sequence shown here is derived from an EMBL/GenBank/DDBJ whole genome shotgun (WGS) entry which is preliminary data.</text>
</comment>
<evidence type="ECO:0000259" key="2">
    <source>
        <dbReference type="Pfam" id="PF00582"/>
    </source>
</evidence>